<comment type="catalytic activity">
    <reaction evidence="1">
        <text>D-mannose 6-phosphate = D-fructose 6-phosphate</text>
        <dbReference type="Rhea" id="RHEA:12356"/>
        <dbReference type="ChEBI" id="CHEBI:58735"/>
        <dbReference type="ChEBI" id="CHEBI:61527"/>
        <dbReference type="EC" id="5.3.1.8"/>
    </reaction>
</comment>
<sequence>MNSVYTVKAGQRHYQWGSHLLYGLFGLPIQDDKPLAELWFGGHPSLPSKVQLDDNSWQTLDKFLEQKPLNFLFKVLSASQPLSLQVHPNNTQAKEGFERENAQHIPLDAPYRNYKDAYAKPEMVMALSPFKIMVGFKKLDDITDNLGLIQSEALNAILQSEAFNHQTLLLSLLQLAQEDKQQIIAQALSIGIGHNDPMWQQLVELAHYYPSDIGVLAPLYMNCLTLEPGEAMYLPAGTIHAYTKGTCIELMGCSDNVLRAGLTPKYIDTAELMACTQFTSFIPEKLAPMLVESEQILQPTETDFGLALCQVTEHEQSLTVTSRSILLVAKGRVQFNDTVLLAGQSLFIESGTYKVSGDGLLVRAFESK</sequence>
<dbReference type="PRINTS" id="PR00714">
    <property type="entry name" value="MAN6PISMRASE"/>
</dbReference>
<dbReference type="InterPro" id="IPR014710">
    <property type="entry name" value="RmlC-like_jellyroll"/>
</dbReference>
<comment type="cofactor">
    <cofactor evidence="8">
        <name>Zn(2+)</name>
        <dbReference type="ChEBI" id="CHEBI:29105"/>
    </cofactor>
    <text evidence="8">Binds 1 zinc ion per subunit.</text>
</comment>
<dbReference type="PIRSF" id="PIRSF001480">
    <property type="entry name" value="Mannose-6-phosphate_isomerase"/>
    <property type="match status" value="1"/>
</dbReference>
<evidence type="ECO:0000313" key="11">
    <source>
        <dbReference type="Proteomes" id="UP000239263"/>
    </source>
</evidence>
<dbReference type="EMBL" id="MSCO01000001">
    <property type="protein sequence ID" value="PQJ89145.1"/>
    <property type="molecule type" value="Genomic_DNA"/>
</dbReference>
<dbReference type="InterPro" id="IPR001250">
    <property type="entry name" value="Man6P_Isoase-1"/>
</dbReference>
<gene>
    <name evidence="10" type="ORF">BTO22_05905</name>
</gene>
<feature type="binding site" evidence="8">
    <location>
        <position position="85"/>
    </location>
    <ligand>
        <name>Zn(2+)</name>
        <dbReference type="ChEBI" id="CHEBI:29105"/>
    </ligand>
</feature>
<proteinExistence type="inferred from homology"/>
<dbReference type="Gene3D" id="2.60.120.10">
    <property type="entry name" value="Jelly Rolls"/>
    <property type="match status" value="2"/>
</dbReference>
<dbReference type="PANTHER" id="PTHR10309:SF0">
    <property type="entry name" value="MANNOSE-6-PHOSPHATE ISOMERASE"/>
    <property type="match status" value="1"/>
</dbReference>
<keyword evidence="5 8" id="KW-0862">Zinc</keyword>
<dbReference type="RefSeq" id="WP_105054684.1">
    <property type="nucleotide sequence ID" value="NZ_CAWNRT010000001.1"/>
</dbReference>
<feature type="domain" description="Phosphomannose isomerase type I catalytic" evidence="9">
    <location>
        <begin position="7"/>
        <end position="138"/>
    </location>
</feature>
<feature type="binding site" evidence="8">
    <location>
        <position position="240"/>
    </location>
    <ligand>
        <name>Zn(2+)</name>
        <dbReference type="ChEBI" id="CHEBI:29105"/>
    </ligand>
</feature>
<feature type="binding site" evidence="8">
    <location>
        <position position="122"/>
    </location>
    <ligand>
        <name>Zn(2+)</name>
        <dbReference type="ChEBI" id="CHEBI:29105"/>
    </ligand>
</feature>
<dbReference type="GO" id="GO:0009298">
    <property type="term" value="P:GDP-mannose biosynthetic process"/>
    <property type="evidence" value="ECO:0007669"/>
    <property type="project" value="InterPro"/>
</dbReference>
<dbReference type="GO" id="GO:0004476">
    <property type="term" value="F:mannose-6-phosphate isomerase activity"/>
    <property type="evidence" value="ECO:0007669"/>
    <property type="project" value="UniProtKB-EC"/>
</dbReference>
<evidence type="ECO:0000259" key="9">
    <source>
        <dbReference type="Pfam" id="PF20511"/>
    </source>
</evidence>
<keyword evidence="4 8" id="KW-0479">Metal-binding</keyword>
<protein>
    <recommendedName>
        <fullName evidence="3">mannose-6-phosphate isomerase</fullName>
        <ecNumber evidence="3">5.3.1.8</ecNumber>
    </recommendedName>
</protein>
<feature type="active site" evidence="7">
    <location>
        <position position="259"/>
    </location>
</feature>
<dbReference type="InterPro" id="IPR046457">
    <property type="entry name" value="PMI_typeI_cat"/>
</dbReference>
<evidence type="ECO:0000313" key="10">
    <source>
        <dbReference type="EMBL" id="PQJ89145.1"/>
    </source>
</evidence>
<comment type="similarity">
    <text evidence="2">Belongs to the mannose-6-phosphate isomerase type 1 family.</text>
</comment>
<dbReference type="OrthoDB" id="9792649at2"/>
<dbReference type="Gene3D" id="1.10.441.10">
    <property type="entry name" value="Phosphomannose Isomerase, domain 2"/>
    <property type="match status" value="1"/>
</dbReference>
<dbReference type="PANTHER" id="PTHR10309">
    <property type="entry name" value="MANNOSE-6-PHOSPHATE ISOMERASE"/>
    <property type="match status" value="1"/>
</dbReference>
<keyword evidence="6 10" id="KW-0413">Isomerase</keyword>
<organism evidence="10 11">
    <name type="scientific">Aliivibrio sifiae</name>
    <dbReference type="NCBI Taxonomy" id="566293"/>
    <lineage>
        <taxon>Bacteria</taxon>
        <taxon>Pseudomonadati</taxon>
        <taxon>Pseudomonadota</taxon>
        <taxon>Gammaproteobacteria</taxon>
        <taxon>Vibrionales</taxon>
        <taxon>Vibrionaceae</taxon>
        <taxon>Aliivibrio</taxon>
    </lineage>
</organism>
<evidence type="ECO:0000256" key="1">
    <source>
        <dbReference type="ARBA" id="ARBA00000757"/>
    </source>
</evidence>
<evidence type="ECO:0000256" key="3">
    <source>
        <dbReference type="ARBA" id="ARBA00011956"/>
    </source>
</evidence>
<dbReference type="GO" id="GO:0008270">
    <property type="term" value="F:zinc ion binding"/>
    <property type="evidence" value="ECO:0007669"/>
    <property type="project" value="InterPro"/>
</dbReference>
<dbReference type="Proteomes" id="UP000239263">
    <property type="component" value="Unassembled WGS sequence"/>
</dbReference>
<dbReference type="AlphaFoldDB" id="A0A2S7XDE9"/>
<reference evidence="10 11" key="1">
    <citation type="submission" date="2016-12" db="EMBL/GenBank/DDBJ databases">
        <title>Diversity of luminous bacteria.</title>
        <authorList>
            <person name="Yoshizawa S."/>
            <person name="Kogure K."/>
        </authorList>
    </citation>
    <scope>NUCLEOTIDE SEQUENCE [LARGE SCALE GENOMIC DNA]</scope>
    <source>
        <strain evidence="10 11">ATCC 33715</strain>
    </source>
</reference>
<feature type="binding site" evidence="8">
    <location>
        <position position="87"/>
    </location>
    <ligand>
        <name>Zn(2+)</name>
        <dbReference type="ChEBI" id="CHEBI:29105"/>
    </ligand>
</feature>
<dbReference type="GO" id="GO:0005975">
    <property type="term" value="P:carbohydrate metabolic process"/>
    <property type="evidence" value="ECO:0007669"/>
    <property type="project" value="InterPro"/>
</dbReference>
<name>A0A2S7XDE9_9GAMM</name>
<comment type="caution">
    <text evidence="10">The sequence shown here is derived from an EMBL/GenBank/DDBJ whole genome shotgun (WGS) entry which is preliminary data.</text>
</comment>
<evidence type="ECO:0000256" key="5">
    <source>
        <dbReference type="ARBA" id="ARBA00022833"/>
    </source>
</evidence>
<evidence type="ECO:0000256" key="6">
    <source>
        <dbReference type="ARBA" id="ARBA00023235"/>
    </source>
</evidence>
<dbReference type="InterPro" id="IPR011051">
    <property type="entry name" value="RmlC_Cupin_sf"/>
</dbReference>
<evidence type="ECO:0000256" key="7">
    <source>
        <dbReference type="PIRSR" id="PIRSR001480-1"/>
    </source>
</evidence>
<dbReference type="Pfam" id="PF20511">
    <property type="entry name" value="PMI_typeI_cat"/>
    <property type="match status" value="1"/>
</dbReference>
<evidence type="ECO:0000256" key="2">
    <source>
        <dbReference type="ARBA" id="ARBA00010772"/>
    </source>
</evidence>
<dbReference type="GO" id="GO:0005829">
    <property type="term" value="C:cytosol"/>
    <property type="evidence" value="ECO:0007669"/>
    <property type="project" value="TreeGrafter"/>
</dbReference>
<evidence type="ECO:0000256" key="4">
    <source>
        <dbReference type="ARBA" id="ARBA00022723"/>
    </source>
</evidence>
<accession>A0A2S7XDE9</accession>
<evidence type="ECO:0000256" key="8">
    <source>
        <dbReference type="PIRSR" id="PIRSR001480-2"/>
    </source>
</evidence>
<dbReference type="NCBIfam" id="TIGR00218">
    <property type="entry name" value="manA"/>
    <property type="match status" value="1"/>
</dbReference>
<dbReference type="InterPro" id="IPR016305">
    <property type="entry name" value="Mannose-6-P_Isomerase"/>
</dbReference>
<dbReference type="EC" id="5.3.1.8" evidence="3"/>
<dbReference type="SUPFAM" id="SSF51182">
    <property type="entry name" value="RmlC-like cupins"/>
    <property type="match status" value="1"/>
</dbReference>
<dbReference type="CDD" id="cd07011">
    <property type="entry name" value="cupin_PMI_type_I_N"/>
    <property type="match status" value="1"/>
</dbReference>